<dbReference type="EMBL" id="BMXR01000007">
    <property type="protein sequence ID" value="GGX59484.1"/>
    <property type="molecule type" value="Genomic_DNA"/>
</dbReference>
<keyword evidence="1" id="KW-0472">Membrane</keyword>
<dbReference type="AlphaFoldDB" id="A0A918NC74"/>
<evidence type="ECO:0000313" key="3">
    <source>
        <dbReference type="Proteomes" id="UP000626148"/>
    </source>
</evidence>
<name>A0A918NC74_9GAMM</name>
<sequence>MKPTKPETPTPATNHLFELGLRWLDADETTVPKSGASASDFHEFLHRAESLPSQRRLRWARLWPLLAMVNGVLAFSGLLVWPNGSGVHLLLFLMAFWFVPVVMWVWTLVASLGLKRAPWWRGLMTPHVDGVVAVWCARQALLAQLGFVSAGLVWMWLMLATRQVIFYWSTSIDAVSSRVDDLFRALSLGVLDTPDALVVGAAQAGAITGWAQELLSHSYFWAAWLSQVLVLWVLVPVVVALVVFHGVLRRRIGQWPRWNRVMAVRFESTSKPALSFEALQPEQPVTEPLTHRFPMVEARPTEPGFVWQFGLDSRPAGSVLLGGEQFRDDLALIDEQADRLRCWYIPGHAVPTGDLADLIARHRERGGDPQLCVMVAADQDGFRLEALKHSWSAFLDRNQLTVPLELVRESEVAHDGAR</sequence>
<keyword evidence="1" id="KW-0812">Transmembrane</keyword>
<evidence type="ECO:0000256" key="1">
    <source>
        <dbReference type="SAM" id="Phobius"/>
    </source>
</evidence>
<dbReference type="Proteomes" id="UP000626148">
    <property type="component" value="Unassembled WGS sequence"/>
</dbReference>
<keyword evidence="1" id="KW-1133">Transmembrane helix</keyword>
<feature type="transmembrane region" description="Helical" evidence="1">
    <location>
        <begin position="135"/>
        <end position="157"/>
    </location>
</feature>
<reference evidence="2" key="1">
    <citation type="journal article" date="2014" name="Int. J. Syst. Evol. Microbiol.">
        <title>Complete genome sequence of Corynebacterium casei LMG S-19264T (=DSM 44701T), isolated from a smear-ripened cheese.</title>
        <authorList>
            <consortium name="US DOE Joint Genome Institute (JGI-PGF)"/>
            <person name="Walter F."/>
            <person name="Albersmeier A."/>
            <person name="Kalinowski J."/>
            <person name="Ruckert C."/>
        </authorList>
    </citation>
    <scope>NUCLEOTIDE SEQUENCE</scope>
    <source>
        <strain evidence="2">KCTC 22169</strain>
    </source>
</reference>
<protein>
    <recommendedName>
        <fullName evidence="4">DUF2868 domain-containing protein</fullName>
    </recommendedName>
</protein>
<proteinExistence type="predicted"/>
<keyword evidence="3" id="KW-1185">Reference proteome</keyword>
<feature type="transmembrane region" description="Helical" evidence="1">
    <location>
        <begin position="62"/>
        <end position="81"/>
    </location>
</feature>
<accession>A0A918NC74</accession>
<feature type="transmembrane region" description="Helical" evidence="1">
    <location>
        <begin position="87"/>
        <end position="114"/>
    </location>
</feature>
<reference evidence="2" key="2">
    <citation type="submission" date="2020-09" db="EMBL/GenBank/DDBJ databases">
        <authorList>
            <person name="Sun Q."/>
            <person name="Kim S."/>
        </authorList>
    </citation>
    <scope>NUCLEOTIDE SEQUENCE</scope>
    <source>
        <strain evidence="2">KCTC 22169</strain>
    </source>
</reference>
<comment type="caution">
    <text evidence="2">The sequence shown here is derived from an EMBL/GenBank/DDBJ whole genome shotgun (WGS) entry which is preliminary data.</text>
</comment>
<evidence type="ECO:0000313" key="2">
    <source>
        <dbReference type="EMBL" id="GGX59484.1"/>
    </source>
</evidence>
<organism evidence="2 3">
    <name type="scientific">Saccharospirillum salsuginis</name>
    <dbReference type="NCBI Taxonomy" id="418750"/>
    <lineage>
        <taxon>Bacteria</taxon>
        <taxon>Pseudomonadati</taxon>
        <taxon>Pseudomonadota</taxon>
        <taxon>Gammaproteobacteria</taxon>
        <taxon>Oceanospirillales</taxon>
        <taxon>Saccharospirillaceae</taxon>
        <taxon>Saccharospirillum</taxon>
    </lineage>
</organism>
<evidence type="ECO:0008006" key="4">
    <source>
        <dbReference type="Google" id="ProtNLM"/>
    </source>
</evidence>
<feature type="transmembrane region" description="Helical" evidence="1">
    <location>
        <begin position="224"/>
        <end position="248"/>
    </location>
</feature>
<dbReference type="RefSeq" id="WP_189609969.1">
    <property type="nucleotide sequence ID" value="NZ_BMXR01000007.1"/>
</dbReference>
<gene>
    <name evidence="2" type="ORF">GCM10007392_29270</name>
</gene>